<keyword evidence="2" id="KW-1003">Cell membrane</keyword>
<feature type="transmembrane region" description="Helical" evidence="6">
    <location>
        <begin position="341"/>
        <end position="359"/>
    </location>
</feature>
<protein>
    <submittedName>
        <fullName evidence="7">Putative permease YjgP/YjgQ family protein</fullName>
    </submittedName>
</protein>
<dbReference type="Proteomes" id="UP000318437">
    <property type="component" value="Unassembled WGS sequence"/>
</dbReference>
<keyword evidence="8" id="KW-1185">Reference proteome</keyword>
<evidence type="ECO:0000313" key="8">
    <source>
        <dbReference type="Proteomes" id="UP000318437"/>
    </source>
</evidence>
<evidence type="ECO:0000256" key="2">
    <source>
        <dbReference type="ARBA" id="ARBA00022475"/>
    </source>
</evidence>
<dbReference type="EMBL" id="SJPS01000006">
    <property type="protein sequence ID" value="TWU23616.1"/>
    <property type="molecule type" value="Genomic_DNA"/>
</dbReference>
<evidence type="ECO:0000256" key="3">
    <source>
        <dbReference type="ARBA" id="ARBA00022692"/>
    </source>
</evidence>
<name>A0A5C6CKG3_9BACT</name>
<evidence type="ECO:0000256" key="5">
    <source>
        <dbReference type="ARBA" id="ARBA00023136"/>
    </source>
</evidence>
<keyword evidence="5 6" id="KW-0472">Membrane</keyword>
<keyword evidence="4 6" id="KW-1133">Transmembrane helix</keyword>
<dbReference type="Pfam" id="PF03739">
    <property type="entry name" value="LptF_LptG"/>
    <property type="match status" value="1"/>
</dbReference>
<dbReference type="OrthoDB" id="238655at2"/>
<keyword evidence="3 6" id="KW-0812">Transmembrane</keyword>
<organism evidence="7 8">
    <name type="scientific">Bythopirellula polymerisocia</name>
    <dbReference type="NCBI Taxonomy" id="2528003"/>
    <lineage>
        <taxon>Bacteria</taxon>
        <taxon>Pseudomonadati</taxon>
        <taxon>Planctomycetota</taxon>
        <taxon>Planctomycetia</taxon>
        <taxon>Pirellulales</taxon>
        <taxon>Lacipirellulaceae</taxon>
        <taxon>Bythopirellula</taxon>
    </lineage>
</organism>
<feature type="transmembrane region" description="Helical" evidence="6">
    <location>
        <begin position="35"/>
        <end position="60"/>
    </location>
</feature>
<feature type="transmembrane region" description="Helical" evidence="6">
    <location>
        <begin position="366"/>
        <end position="384"/>
    </location>
</feature>
<evidence type="ECO:0000256" key="1">
    <source>
        <dbReference type="ARBA" id="ARBA00004651"/>
    </source>
</evidence>
<proteinExistence type="predicted"/>
<dbReference type="InterPro" id="IPR005495">
    <property type="entry name" value="LptG/LptF_permease"/>
</dbReference>
<dbReference type="GO" id="GO:0015920">
    <property type="term" value="P:lipopolysaccharide transport"/>
    <property type="evidence" value="ECO:0007669"/>
    <property type="project" value="TreeGrafter"/>
</dbReference>
<dbReference type="GO" id="GO:0043190">
    <property type="term" value="C:ATP-binding cassette (ABC) transporter complex"/>
    <property type="evidence" value="ECO:0007669"/>
    <property type="project" value="TreeGrafter"/>
</dbReference>
<dbReference type="PANTHER" id="PTHR33529">
    <property type="entry name" value="SLR0882 PROTEIN-RELATED"/>
    <property type="match status" value="1"/>
</dbReference>
<dbReference type="AlphaFoldDB" id="A0A5C6CKG3"/>
<feature type="transmembrane region" description="Helical" evidence="6">
    <location>
        <begin position="123"/>
        <end position="142"/>
    </location>
</feature>
<gene>
    <name evidence="7" type="ORF">Pla144_37910</name>
</gene>
<comment type="subcellular location">
    <subcellularLocation>
        <location evidence="1">Cell membrane</location>
        <topology evidence="1">Multi-pass membrane protein</topology>
    </subcellularLocation>
</comment>
<comment type="caution">
    <text evidence="7">The sequence shown here is derived from an EMBL/GenBank/DDBJ whole genome shotgun (WGS) entry which is preliminary data.</text>
</comment>
<evidence type="ECO:0000256" key="6">
    <source>
        <dbReference type="SAM" id="Phobius"/>
    </source>
</evidence>
<sequence length="423" mass="47261">MSFRGLAVAATVWQSESGPFPTRLSRASMRILTRYIVYELLSVFLLTLTAMTAIVFLILVGKEAVEKGLGLVPLLRLLPYMLPQAMLFAVPGTMLLASTTIYGRISSSNEIVAVKSLGISPLVMVWPTLILATLASFATVWINDMAVSWGHGGVQRVVLESLEEIIYGRLRTTRSYSNDQLKLTVQRVYGKRLIEPTFLFYSAPNKPAWTVTADEAEIRSDAAAERILLTLVNAEIDFGGGGSISHPGPWELPISFGEFTGESGQSRSPANYALREIGPKKVEQARLIELMEQEMAADASYAIMTGRMFELAESGWQNRRQQVQYARITKHRFYTEPHRRWANGFSCLCFVMIGAPMAIRRRHGEFWGSFFACFLPILLIYYPMLVGCLDQAKSGVFPAPAVWLGNLVLAGWGIWLMRRVVRF</sequence>
<accession>A0A5C6CKG3</accession>
<feature type="transmembrane region" description="Helical" evidence="6">
    <location>
        <begin position="80"/>
        <end position="102"/>
    </location>
</feature>
<evidence type="ECO:0000256" key="4">
    <source>
        <dbReference type="ARBA" id="ARBA00022989"/>
    </source>
</evidence>
<reference evidence="7 8" key="1">
    <citation type="submission" date="2019-02" db="EMBL/GenBank/DDBJ databases">
        <title>Deep-cultivation of Planctomycetes and their phenomic and genomic characterization uncovers novel biology.</title>
        <authorList>
            <person name="Wiegand S."/>
            <person name="Jogler M."/>
            <person name="Boedeker C."/>
            <person name="Pinto D."/>
            <person name="Vollmers J."/>
            <person name="Rivas-Marin E."/>
            <person name="Kohn T."/>
            <person name="Peeters S.H."/>
            <person name="Heuer A."/>
            <person name="Rast P."/>
            <person name="Oberbeckmann S."/>
            <person name="Bunk B."/>
            <person name="Jeske O."/>
            <person name="Meyerdierks A."/>
            <person name="Storesund J.E."/>
            <person name="Kallscheuer N."/>
            <person name="Luecker S."/>
            <person name="Lage O.M."/>
            <person name="Pohl T."/>
            <person name="Merkel B.J."/>
            <person name="Hornburger P."/>
            <person name="Mueller R.-W."/>
            <person name="Bruemmer F."/>
            <person name="Labrenz M."/>
            <person name="Spormann A.M."/>
            <person name="Op Den Camp H."/>
            <person name="Overmann J."/>
            <person name="Amann R."/>
            <person name="Jetten M.S.M."/>
            <person name="Mascher T."/>
            <person name="Medema M.H."/>
            <person name="Devos D.P."/>
            <person name="Kaster A.-K."/>
            <person name="Ovreas L."/>
            <person name="Rohde M."/>
            <person name="Galperin M.Y."/>
            <person name="Jogler C."/>
        </authorList>
    </citation>
    <scope>NUCLEOTIDE SEQUENCE [LARGE SCALE GENOMIC DNA]</scope>
    <source>
        <strain evidence="7 8">Pla144</strain>
    </source>
</reference>
<feature type="transmembrane region" description="Helical" evidence="6">
    <location>
        <begin position="396"/>
        <end position="417"/>
    </location>
</feature>
<evidence type="ECO:0000313" key="7">
    <source>
        <dbReference type="EMBL" id="TWU23616.1"/>
    </source>
</evidence>
<dbReference type="PANTHER" id="PTHR33529:SF6">
    <property type="entry name" value="YJGP_YJGQ FAMILY PERMEASE"/>
    <property type="match status" value="1"/>
</dbReference>